<sequence length="161" mass="18097">MFMGGGGGSASVNHWPLSERRKEKEYQVFEGGDWRREFEHVGLRFLQDIIPLRSITGIWLDSSAPPISTQPRPAGEQASIWVKDAKTHSATFGKTPSTTASVSPPECASRKMTSGLLFTPPSGLRRVMSITQRFTWFLSGDEVYFKDANKFKWWQSIVSII</sequence>
<evidence type="ECO:0000313" key="2">
    <source>
        <dbReference type="Proteomes" id="UP000558488"/>
    </source>
</evidence>
<name>A0A7J7WLV9_PIPKU</name>
<accession>A0A7J7WLV9</accession>
<comment type="caution">
    <text evidence="1">The sequence shown here is derived from an EMBL/GenBank/DDBJ whole genome shotgun (WGS) entry which is preliminary data.</text>
</comment>
<evidence type="ECO:0000313" key="1">
    <source>
        <dbReference type="EMBL" id="KAF6338228.1"/>
    </source>
</evidence>
<dbReference type="Proteomes" id="UP000558488">
    <property type="component" value="Unassembled WGS sequence"/>
</dbReference>
<dbReference type="AlphaFoldDB" id="A0A7J7WLV9"/>
<proteinExistence type="predicted"/>
<organism evidence="1 2">
    <name type="scientific">Pipistrellus kuhlii</name>
    <name type="common">Kuhl's pipistrelle</name>
    <dbReference type="NCBI Taxonomy" id="59472"/>
    <lineage>
        <taxon>Eukaryota</taxon>
        <taxon>Metazoa</taxon>
        <taxon>Chordata</taxon>
        <taxon>Craniata</taxon>
        <taxon>Vertebrata</taxon>
        <taxon>Euteleostomi</taxon>
        <taxon>Mammalia</taxon>
        <taxon>Eutheria</taxon>
        <taxon>Laurasiatheria</taxon>
        <taxon>Chiroptera</taxon>
        <taxon>Yangochiroptera</taxon>
        <taxon>Vespertilionidae</taxon>
        <taxon>Pipistrellus</taxon>
    </lineage>
</organism>
<dbReference type="EMBL" id="JACAGB010000010">
    <property type="protein sequence ID" value="KAF6338228.1"/>
    <property type="molecule type" value="Genomic_DNA"/>
</dbReference>
<keyword evidence="2" id="KW-1185">Reference proteome</keyword>
<reference evidence="1 2" key="1">
    <citation type="journal article" date="2020" name="Nature">
        <title>Six reference-quality genomes reveal evolution of bat adaptations.</title>
        <authorList>
            <person name="Jebb D."/>
            <person name="Huang Z."/>
            <person name="Pippel M."/>
            <person name="Hughes G.M."/>
            <person name="Lavrichenko K."/>
            <person name="Devanna P."/>
            <person name="Winkler S."/>
            <person name="Jermiin L.S."/>
            <person name="Skirmuntt E.C."/>
            <person name="Katzourakis A."/>
            <person name="Burkitt-Gray L."/>
            <person name="Ray D.A."/>
            <person name="Sullivan K.A.M."/>
            <person name="Roscito J.G."/>
            <person name="Kirilenko B.M."/>
            <person name="Davalos L.M."/>
            <person name="Corthals A.P."/>
            <person name="Power M.L."/>
            <person name="Jones G."/>
            <person name="Ransome R.D."/>
            <person name="Dechmann D.K.N."/>
            <person name="Locatelli A.G."/>
            <person name="Puechmaille S.J."/>
            <person name="Fedrigo O."/>
            <person name="Jarvis E.D."/>
            <person name="Hiller M."/>
            <person name="Vernes S.C."/>
            <person name="Myers E.W."/>
            <person name="Teeling E.C."/>
        </authorList>
    </citation>
    <scope>NUCLEOTIDE SEQUENCE [LARGE SCALE GENOMIC DNA]</scope>
    <source>
        <strain evidence="1">MPipKuh1</strain>
        <tissue evidence="1">Flight muscle</tissue>
    </source>
</reference>
<protein>
    <submittedName>
        <fullName evidence="1">Uncharacterized protein</fullName>
    </submittedName>
</protein>
<gene>
    <name evidence="1" type="ORF">mPipKuh1_007953</name>
</gene>